<proteinExistence type="predicted"/>
<dbReference type="EMBL" id="MCFG01000310">
    <property type="protein sequence ID" value="ORX76235.1"/>
    <property type="molecule type" value="Genomic_DNA"/>
</dbReference>
<comment type="caution">
    <text evidence="1">The sequence shown here is derived from an EMBL/GenBank/DDBJ whole genome shotgun (WGS) entry which is preliminary data.</text>
</comment>
<protein>
    <submittedName>
        <fullName evidence="1">Uncharacterized protein</fullName>
    </submittedName>
</protein>
<reference evidence="1 2" key="1">
    <citation type="submission" date="2016-08" db="EMBL/GenBank/DDBJ databases">
        <title>A Parts List for Fungal Cellulosomes Revealed by Comparative Genomics.</title>
        <authorList>
            <consortium name="DOE Joint Genome Institute"/>
            <person name="Haitjema C.H."/>
            <person name="Gilmore S.P."/>
            <person name="Henske J.K."/>
            <person name="Solomon K.V."/>
            <person name="De Groot R."/>
            <person name="Kuo A."/>
            <person name="Mondo S.J."/>
            <person name="Salamov A.A."/>
            <person name="Labutti K."/>
            <person name="Zhao Z."/>
            <person name="Chiniquy J."/>
            <person name="Barry K."/>
            <person name="Brewer H.M."/>
            <person name="Purvine S.O."/>
            <person name="Wright A.T."/>
            <person name="Boxma B."/>
            <person name="Van Alen T."/>
            <person name="Hackstein J.H."/>
            <person name="Baker S.E."/>
            <person name="Grigoriev I.V."/>
            <person name="O'Malley M.A."/>
        </authorList>
    </citation>
    <scope>NUCLEOTIDE SEQUENCE [LARGE SCALE GENOMIC DNA]</scope>
    <source>
        <strain evidence="1 2">S4</strain>
    </source>
</reference>
<reference evidence="1 2" key="2">
    <citation type="submission" date="2016-08" db="EMBL/GenBank/DDBJ databases">
        <title>Pervasive Adenine N6-methylation of Active Genes in Fungi.</title>
        <authorList>
            <consortium name="DOE Joint Genome Institute"/>
            <person name="Mondo S.J."/>
            <person name="Dannebaum R.O."/>
            <person name="Kuo R.C."/>
            <person name="Labutti K."/>
            <person name="Haridas S."/>
            <person name="Kuo A."/>
            <person name="Salamov A."/>
            <person name="Ahrendt S.R."/>
            <person name="Lipzen A."/>
            <person name="Sullivan W."/>
            <person name="Andreopoulos W.B."/>
            <person name="Clum A."/>
            <person name="Lindquist E."/>
            <person name="Daum C."/>
            <person name="Ramamoorthy G.K."/>
            <person name="Gryganskyi A."/>
            <person name="Culley D."/>
            <person name="Magnuson J.K."/>
            <person name="James T.Y."/>
            <person name="O'Malley M.A."/>
            <person name="Stajich J.E."/>
            <person name="Spatafora J.W."/>
            <person name="Visel A."/>
            <person name="Grigoriev I.V."/>
        </authorList>
    </citation>
    <scope>NUCLEOTIDE SEQUENCE [LARGE SCALE GENOMIC DNA]</scope>
    <source>
        <strain evidence="1 2">S4</strain>
    </source>
</reference>
<accession>A0A1Y1WS58</accession>
<sequence length="74" mass="8854">MPIVCKRQHILFNKFKTNLSRNDNADNTVGQPSKENARSYFRPKWNRIDQFYFNSKGLYSFSGAIIFNNRTFYH</sequence>
<dbReference type="Proteomes" id="UP000193944">
    <property type="component" value="Unassembled WGS sequence"/>
</dbReference>
<dbReference type="AlphaFoldDB" id="A0A1Y1WS58"/>
<name>A0A1Y1WS58_9FUNG</name>
<keyword evidence="2" id="KW-1185">Reference proteome</keyword>
<gene>
    <name evidence="1" type="ORF">BCR32DRAFT_296359</name>
</gene>
<organism evidence="1 2">
    <name type="scientific">Anaeromyces robustus</name>
    <dbReference type="NCBI Taxonomy" id="1754192"/>
    <lineage>
        <taxon>Eukaryota</taxon>
        <taxon>Fungi</taxon>
        <taxon>Fungi incertae sedis</taxon>
        <taxon>Chytridiomycota</taxon>
        <taxon>Chytridiomycota incertae sedis</taxon>
        <taxon>Neocallimastigomycetes</taxon>
        <taxon>Neocallimastigales</taxon>
        <taxon>Neocallimastigaceae</taxon>
        <taxon>Anaeromyces</taxon>
    </lineage>
</organism>
<evidence type="ECO:0000313" key="2">
    <source>
        <dbReference type="Proteomes" id="UP000193944"/>
    </source>
</evidence>
<evidence type="ECO:0000313" key="1">
    <source>
        <dbReference type="EMBL" id="ORX76235.1"/>
    </source>
</evidence>